<comment type="function">
    <text evidence="1">VSG forms a coat on the surface of the parasite. The trypanosome evades the immune response of the host by expressing a series of antigenically distinct VSGs from an estimated 1000 VSG genes.</text>
</comment>
<evidence type="ECO:0000256" key="9">
    <source>
        <dbReference type="SAM" id="MobiDB-lite"/>
    </source>
</evidence>
<evidence type="ECO:0000256" key="10">
    <source>
        <dbReference type="SAM" id="SignalP"/>
    </source>
</evidence>
<keyword evidence="5 10" id="KW-0732">Signal</keyword>
<evidence type="ECO:0000256" key="8">
    <source>
        <dbReference type="ARBA" id="ARBA00023288"/>
    </source>
</evidence>
<feature type="region of interest" description="Disordered" evidence="9">
    <location>
        <begin position="76"/>
        <end position="96"/>
    </location>
</feature>
<dbReference type="GO" id="GO:0098552">
    <property type="term" value="C:side of membrane"/>
    <property type="evidence" value="ECO:0007669"/>
    <property type="project" value="UniProtKB-KW"/>
</dbReference>
<dbReference type="InterPro" id="IPR025932">
    <property type="entry name" value="Trypano_VSG_B_N_dom"/>
</dbReference>
<dbReference type="GeneID" id="92382935"/>
<evidence type="ECO:0000256" key="1">
    <source>
        <dbReference type="ARBA" id="ARBA00002523"/>
    </source>
</evidence>
<reference evidence="12" key="1">
    <citation type="submission" date="2016-09" db="EMBL/GenBank/DDBJ databases">
        <authorList>
            <person name="Hebert L."/>
            <person name="Moumen B."/>
        </authorList>
    </citation>
    <scope>NUCLEOTIDE SEQUENCE [LARGE SCALE GENOMIC DNA]</scope>
    <source>
        <strain evidence="12">OVI</strain>
    </source>
</reference>
<keyword evidence="4" id="KW-0336">GPI-anchor</keyword>
<sequence>MHLTKFSAGFAALLLASIGAQAAVGPNENSGIFEALCTLISFAESPPPLQPAPGDGTTEIAELQALNMSLAPSDWQAKLNTADPGDDDAKKSKNQG</sequence>
<dbReference type="Pfam" id="PF13206">
    <property type="entry name" value="VSG_B"/>
    <property type="match status" value="1"/>
</dbReference>
<evidence type="ECO:0000256" key="6">
    <source>
        <dbReference type="ARBA" id="ARBA00023136"/>
    </source>
</evidence>
<evidence type="ECO:0000259" key="11">
    <source>
        <dbReference type="Pfam" id="PF13206"/>
    </source>
</evidence>
<dbReference type="VEuPathDB" id="TriTrypDB:TEOVI_000900100"/>
<name>A0A1G4I3W7_TRYEQ</name>
<organism evidence="12 13">
    <name type="scientific">Trypanosoma equiperdum</name>
    <dbReference type="NCBI Taxonomy" id="5694"/>
    <lineage>
        <taxon>Eukaryota</taxon>
        <taxon>Discoba</taxon>
        <taxon>Euglenozoa</taxon>
        <taxon>Kinetoplastea</taxon>
        <taxon>Metakinetoplastina</taxon>
        <taxon>Trypanosomatida</taxon>
        <taxon>Trypanosomatidae</taxon>
        <taxon>Trypanosoma</taxon>
    </lineage>
</organism>
<feature type="compositionally biased region" description="Basic and acidic residues" evidence="9">
    <location>
        <begin position="87"/>
        <end position="96"/>
    </location>
</feature>
<evidence type="ECO:0000256" key="3">
    <source>
        <dbReference type="ARBA" id="ARBA00022475"/>
    </source>
</evidence>
<accession>A0A1G4I3W7</accession>
<evidence type="ECO:0000256" key="5">
    <source>
        <dbReference type="ARBA" id="ARBA00022729"/>
    </source>
</evidence>
<evidence type="ECO:0000256" key="7">
    <source>
        <dbReference type="ARBA" id="ARBA00023180"/>
    </source>
</evidence>
<keyword evidence="3" id="KW-1003">Cell membrane</keyword>
<protein>
    <submittedName>
        <fullName evidence="12">Trypanosomal VSG domain containing protein, putative</fullName>
    </submittedName>
</protein>
<evidence type="ECO:0000313" key="12">
    <source>
        <dbReference type="EMBL" id="SCU66516.1"/>
    </source>
</evidence>
<keyword evidence="13" id="KW-1185">Reference proteome</keyword>
<feature type="domain" description="Trypanosome variant surface glycoprotein B-type N-terminal" evidence="11">
    <location>
        <begin position="12"/>
        <end position="92"/>
    </location>
</feature>
<evidence type="ECO:0000256" key="2">
    <source>
        <dbReference type="ARBA" id="ARBA00004609"/>
    </source>
</evidence>
<dbReference type="RefSeq" id="XP_067077953.1">
    <property type="nucleotide sequence ID" value="XM_067221852.1"/>
</dbReference>
<dbReference type="EMBL" id="CZPT02000565">
    <property type="protein sequence ID" value="SCU66516.1"/>
    <property type="molecule type" value="Genomic_DNA"/>
</dbReference>
<evidence type="ECO:0000256" key="4">
    <source>
        <dbReference type="ARBA" id="ARBA00022622"/>
    </source>
</evidence>
<dbReference type="GO" id="GO:0005886">
    <property type="term" value="C:plasma membrane"/>
    <property type="evidence" value="ECO:0007669"/>
    <property type="project" value="UniProtKB-SubCell"/>
</dbReference>
<comment type="caution">
    <text evidence="12">The sequence shown here is derived from an EMBL/GenBank/DDBJ whole genome shotgun (WGS) entry which is preliminary data.</text>
</comment>
<keyword evidence="6" id="KW-0472">Membrane</keyword>
<dbReference type="Proteomes" id="UP000195570">
    <property type="component" value="Unassembled WGS sequence"/>
</dbReference>
<gene>
    <name evidence="12" type="ORF">TEOVI_000900100</name>
</gene>
<comment type="subcellular location">
    <subcellularLocation>
        <location evidence="2">Cell membrane</location>
        <topology evidence="2">Lipid-anchor</topology>
        <topology evidence="2">GPI-anchor</topology>
    </subcellularLocation>
</comment>
<proteinExistence type="predicted"/>
<feature type="signal peptide" evidence="10">
    <location>
        <begin position="1"/>
        <end position="22"/>
    </location>
</feature>
<keyword evidence="8" id="KW-0449">Lipoprotein</keyword>
<evidence type="ECO:0000313" key="13">
    <source>
        <dbReference type="Proteomes" id="UP000195570"/>
    </source>
</evidence>
<keyword evidence="7" id="KW-0325">Glycoprotein</keyword>
<feature type="chain" id="PRO_5009235320" evidence="10">
    <location>
        <begin position="23"/>
        <end position="96"/>
    </location>
</feature>
<dbReference type="AlphaFoldDB" id="A0A1G4I3W7"/>